<dbReference type="GO" id="GO:0071277">
    <property type="term" value="P:cellular response to calcium ion"/>
    <property type="evidence" value="ECO:0007669"/>
    <property type="project" value="TreeGrafter"/>
</dbReference>
<evidence type="ECO:0000256" key="1">
    <source>
        <dbReference type="SAM" id="MobiDB-lite"/>
    </source>
</evidence>
<feature type="compositionally biased region" description="Low complexity" evidence="1">
    <location>
        <begin position="398"/>
        <end position="417"/>
    </location>
</feature>
<reference evidence="3" key="1">
    <citation type="journal article" date="2012" name="Nat. Genet.">
        <title>Whole-genome sequence of Schistosoma haematobium.</title>
        <authorList>
            <person name="Young N.D."/>
            <person name="Jex A.R."/>
            <person name="Li B."/>
            <person name="Liu S."/>
            <person name="Yang L."/>
            <person name="Xiong Z."/>
            <person name="Li Y."/>
            <person name="Cantacessi C."/>
            <person name="Hall R.S."/>
            <person name="Xu X."/>
            <person name="Chen F."/>
            <person name="Wu X."/>
            <person name="Zerlotini A."/>
            <person name="Oliveira G."/>
            <person name="Hofmann A."/>
            <person name="Zhang G."/>
            <person name="Fang X."/>
            <person name="Kang Y."/>
            <person name="Campbell B.E."/>
            <person name="Loukas A."/>
            <person name="Ranganathan S."/>
            <person name="Rollinson D."/>
            <person name="Rinaldi G."/>
            <person name="Brindley P.J."/>
            <person name="Yang H."/>
            <person name="Wang J."/>
            <person name="Wang J."/>
            <person name="Gasser R.B."/>
        </authorList>
    </citation>
    <scope>NUCLEOTIDE SEQUENCE [LARGE SCALE GENOMIC DNA]</scope>
</reference>
<dbReference type="EMBL" id="KL250558">
    <property type="protein sequence ID" value="KGB33603.1"/>
    <property type="molecule type" value="Genomic_DNA"/>
</dbReference>
<proteinExistence type="predicted"/>
<accession>A0A095BX36</accession>
<dbReference type="STRING" id="6185.A0A095BX36"/>
<protein>
    <submittedName>
        <fullName evidence="3">Copine-1</fullName>
    </submittedName>
</protein>
<evidence type="ECO:0000259" key="2">
    <source>
        <dbReference type="Pfam" id="PF07002"/>
    </source>
</evidence>
<evidence type="ECO:0000313" key="3">
    <source>
        <dbReference type="EMBL" id="KGB33603.1"/>
    </source>
</evidence>
<dbReference type="GO" id="GO:0005544">
    <property type="term" value="F:calcium-dependent phospholipid binding"/>
    <property type="evidence" value="ECO:0007669"/>
    <property type="project" value="InterPro"/>
</dbReference>
<dbReference type="GO" id="GO:0005886">
    <property type="term" value="C:plasma membrane"/>
    <property type="evidence" value="ECO:0007669"/>
    <property type="project" value="TreeGrafter"/>
</dbReference>
<dbReference type="AlphaFoldDB" id="A0A095BX36"/>
<name>A0A095BX36_SCHHA</name>
<sequence>MPKKKRKKCYQNSGLLTVKLYFAQSKFSFLDYIFGGLSINVVVAVDMSTHASMNSITNTPSQQIELSQSHTEYEVAIQAVMEILQEYDRRLRVLIPEKISTPIEIKYIDALNNQLKNWYLVPNGDVNNCYCKGMTGVLSAYRRCLTDLYSSGPILFAPIIRETSFLPISIIVLGVGGGKFSEMEILDQDFGLLKVGQEQACRDNVQFVQMRRFLRLAADGSDSIRWSKVALAKEVLAELPSQILEYLDKNHLSPQHLVPRQAEKLSDLTNPDWWRRFTQPLSENQMNPISNLSEDENDAFQRLQLMDKNNPSTISSNSPISSTSSDQYYCKSGQIFNLSDNNDNNSTLNEMKSYSMNQSSPKKSIIPLYRQMSLGTTKLTENYPIKTRFRRLPSGADTNRISSARSNINNTTGNSSK</sequence>
<dbReference type="PANTHER" id="PTHR10857:SF106">
    <property type="entry name" value="C2 DOMAIN-CONTAINING PROTEIN"/>
    <property type="match status" value="1"/>
</dbReference>
<dbReference type="PANTHER" id="PTHR10857">
    <property type="entry name" value="COPINE"/>
    <property type="match status" value="1"/>
</dbReference>
<dbReference type="InterPro" id="IPR045052">
    <property type="entry name" value="Copine"/>
</dbReference>
<gene>
    <name evidence="3" type="ORF">MS3_01781</name>
</gene>
<dbReference type="Pfam" id="PF07002">
    <property type="entry name" value="Copine"/>
    <property type="match status" value="2"/>
</dbReference>
<feature type="domain" description="Copine C-terminal" evidence="2">
    <location>
        <begin position="69"/>
        <end position="162"/>
    </location>
</feature>
<feature type="region of interest" description="Disordered" evidence="1">
    <location>
        <begin position="394"/>
        <end position="417"/>
    </location>
</feature>
<dbReference type="InterPro" id="IPR010734">
    <property type="entry name" value="Copine_C"/>
</dbReference>
<feature type="domain" description="Copine C-terminal" evidence="2">
    <location>
        <begin position="163"/>
        <end position="254"/>
    </location>
</feature>
<organism evidence="3">
    <name type="scientific">Schistosoma haematobium</name>
    <name type="common">Blood fluke</name>
    <dbReference type="NCBI Taxonomy" id="6185"/>
    <lineage>
        <taxon>Eukaryota</taxon>
        <taxon>Metazoa</taxon>
        <taxon>Spiralia</taxon>
        <taxon>Lophotrochozoa</taxon>
        <taxon>Platyhelminthes</taxon>
        <taxon>Trematoda</taxon>
        <taxon>Digenea</taxon>
        <taxon>Strigeidida</taxon>
        <taxon>Schistosomatoidea</taxon>
        <taxon>Schistosomatidae</taxon>
        <taxon>Schistosoma</taxon>
    </lineage>
</organism>